<evidence type="ECO:0000256" key="3">
    <source>
        <dbReference type="ARBA" id="ARBA00015058"/>
    </source>
</evidence>
<evidence type="ECO:0000256" key="7">
    <source>
        <dbReference type="ARBA" id="ARBA00023187"/>
    </source>
</evidence>
<evidence type="ECO:0000256" key="9">
    <source>
        <dbReference type="ARBA" id="ARBA00029589"/>
    </source>
</evidence>
<dbReference type="InterPro" id="IPR035979">
    <property type="entry name" value="RBD_domain_sf"/>
</dbReference>
<evidence type="ECO:0000256" key="4">
    <source>
        <dbReference type="ARBA" id="ARBA00022553"/>
    </source>
</evidence>
<comment type="subcellular location">
    <subcellularLocation>
        <location evidence="1">Nucleus</location>
    </subcellularLocation>
</comment>
<proteinExistence type="inferred from homology"/>
<evidence type="ECO:0000313" key="14">
    <source>
        <dbReference type="EMBL" id="ROL49777.1"/>
    </source>
</evidence>
<dbReference type="AlphaFoldDB" id="A0A3N0YU97"/>
<organism evidence="14 15">
    <name type="scientific">Anabarilius grahami</name>
    <name type="common">Kanglang fish</name>
    <name type="synonym">Barilius grahami</name>
    <dbReference type="NCBI Taxonomy" id="495550"/>
    <lineage>
        <taxon>Eukaryota</taxon>
        <taxon>Metazoa</taxon>
        <taxon>Chordata</taxon>
        <taxon>Craniata</taxon>
        <taxon>Vertebrata</taxon>
        <taxon>Euteleostomi</taxon>
        <taxon>Actinopterygii</taxon>
        <taxon>Neopterygii</taxon>
        <taxon>Teleostei</taxon>
        <taxon>Ostariophysi</taxon>
        <taxon>Cypriniformes</taxon>
        <taxon>Xenocyprididae</taxon>
        <taxon>Xenocypridinae</taxon>
        <taxon>Xenocypridinae incertae sedis</taxon>
        <taxon>Anabarilius</taxon>
    </lineage>
</organism>
<gene>
    <name evidence="14" type="ORF">DPX16_13442</name>
</gene>
<dbReference type="Gene3D" id="3.30.70.330">
    <property type="match status" value="1"/>
</dbReference>
<sequence>MSYGRPPPDVEGMTSLKVDNLTYRTSPETLRRVFEKYGRVGDVYIPRDRYTKESRGFAFVRFHDKRDAEDAMDAMDGAILDGRELRVQMARYGRPPDSYYGGRRGGGAARRHGGHGRRSRRIILLIVDFNGLQTVEVRGVGDAAVPGAGAALVPAAVPVTAGRGHAPIPALAPSLTLPARGSPSLLPGLGHVLDPNPGPVPEAAHLHRTEGLSPGRGLKASQSLLGMKDLHHPKTLQW</sequence>
<keyword evidence="7" id="KW-0508">mRNA splicing</keyword>
<evidence type="ECO:0000256" key="6">
    <source>
        <dbReference type="ARBA" id="ARBA00022884"/>
    </source>
</evidence>
<dbReference type="FunFam" id="3.30.70.330:FF:000504">
    <property type="entry name" value="Serine/arginine-rich splicing factor 2"/>
    <property type="match status" value="1"/>
</dbReference>
<evidence type="ECO:0000259" key="13">
    <source>
        <dbReference type="PROSITE" id="PS50102"/>
    </source>
</evidence>
<dbReference type="InterPro" id="IPR000504">
    <property type="entry name" value="RRM_dom"/>
</dbReference>
<dbReference type="OrthoDB" id="8093034at2759"/>
<evidence type="ECO:0000256" key="1">
    <source>
        <dbReference type="ARBA" id="ARBA00004123"/>
    </source>
</evidence>
<evidence type="ECO:0000256" key="5">
    <source>
        <dbReference type="ARBA" id="ARBA00022664"/>
    </source>
</evidence>
<keyword evidence="6 12" id="KW-0694">RNA-binding</keyword>
<dbReference type="SMART" id="SM00361">
    <property type="entry name" value="RRM_1"/>
    <property type="match status" value="1"/>
</dbReference>
<dbReference type="CDD" id="cd12311">
    <property type="entry name" value="RRM_SRSF2_SRSF8"/>
    <property type="match status" value="1"/>
</dbReference>
<dbReference type="GO" id="GO:0008380">
    <property type="term" value="P:RNA splicing"/>
    <property type="evidence" value="ECO:0007669"/>
    <property type="project" value="UniProtKB-KW"/>
</dbReference>
<comment type="caution">
    <text evidence="14">The sequence shown here is derived from an EMBL/GenBank/DDBJ whole genome shotgun (WGS) entry which is preliminary data.</text>
</comment>
<dbReference type="SUPFAM" id="SSF54928">
    <property type="entry name" value="RNA-binding domain, RBD"/>
    <property type="match status" value="1"/>
</dbReference>
<evidence type="ECO:0000256" key="11">
    <source>
        <dbReference type="ARBA" id="ARBA00032663"/>
    </source>
</evidence>
<reference evidence="14" key="1">
    <citation type="submission" date="2018-10" db="EMBL/GenBank/DDBJ databases">
        <title>Genome assembly for a Yunnan-Guizhou Plateau 3E fish, Anabarilius grahami (Regan), and its evolutionary and genetic applications.</title>
        <authorList>
            <person name="Jiang W."/>
        </authorList>
    </citation>
    <scope>NUCLEOTIDE SEQUENCE [LARGE SCALE GENOMIC DNA]</scope>
    <source>
        <strain evidence="14">AG-KIZ</strain>
        <tissue evidence="14">Muscle</tissue>
    </source>
</reference>
<dbReference type="SMART" id="SM00360">
    <property type="entry name" value="RRM"/>
    <property type="match status" value="1"/>
</dbReference>
<comment type="similarity">
    <text evidence="2">Belongs to the splicing factor SR family.</text>
</comment>
<evidence type="ECO:0000256" key="12">
    <source>
        <dbReference type="PROSITE-ProRule" id="PRU00176"/>
    </source>
</evidence>
<evidence type="ECO:0000313" key="15">
    <source>
        <dbReference type="Proteomes" id="UP000281406"/>
    </source>
</evidence>
<protein>
    <recommendedName>
        <fullName evidence="3">Serine/arginine-rich splicing factor 2</fullName>
    </recommendedName>
    <alternativeName>
        <fullName evidence="11">Splicing component, 35 kDa</fullName>
    </alternativeName>
    <alternativeName>
        <fullName evidence="10">Splicing factor SC35</fullName>
    </alternativeName>
    <alternativeName>
        <fullName evidence="9">Splicing factor, arginine/serine-rich 2</fullName>
    </alternativeName>
</protein>
<dbReference type="EMBL" id="RJVU01026436">
    <property type="protein sequence ID" value="ROL49777.1"/>
    <property type="molecule type" value="Genomic_DNA"/>
</dbReference>
<dbReference type="GO" id="GO:0006397">
    <property type="term" value="P:mRNA processing"/>
    <property type="evidence" value="ECO:0007669"/>
    <property type="project" value="UniProtKB-KW"/>
</dbReference>
<dbReference type="InterPro" id="IPR050441">
    <property type="entry name" value="RBM"/>
</dbReference>
<dbReference type="InterPro" id="IPR003954">
    <property type="entry name" value="RRM_euk-type"/>
</dbReference>
<dbReference type="InterPro" id="IPR012677">
    <property type="entry name" value="Nucleotide-bd_a/b_plait_sf"/>
</dbReference>
<dbReference type="Pfam" id="PF00076">
    <property type="entry name" value="RRM_1"/>
    <property type="match status" value="1"/>
</dbReference>
<evidence type="ECO:0000256" key="2">
    <source>
        <dbReference type="ARBA" id="ARBA00010269"/>
    </source>
</evidence>
<feature type="domain" description="RRM" evidence="13">
    <location>
        <begin position="14"/>
        <end position="92"/>
    </location>
</feature>
<keyword evidence="8" id="KW-0539">Nucleus</keyword>
<keyword evidence="5" id="KW-0507">mRNA processing</keyword>
<evidence type="ECO:0000256" key="8">
    <source>
        <dbReference type="ARBA" id="ARBA00023242"/>
    </source>
</evidence>
<accession>A0A3N0YU97</accession>
<keyword evidence="4" id="KW-0597">Phosphoprotein</keyword>
<dbReference type="PANTHER" id="PTHR48034">
    <property type="entry name" value="TRANSFORMER-2 SEX-DETERMINING PROTEIN-RELATED"/>
    <property type="match status" value="1"/>
</dbReference>
<dbReference type="GO" id="GO:0003723">
    <property type="term" value="F:RNA binding"/>
    <property type="evidence" value="ECO:0007669"/>
    <property type="project" value="UniProtKB-UniRule"/>
</dbReference>
<dbReference type="GO" id="GO:0005634">
    <property type="term" value="C:nucleus"/>
    <property type="evidence" value="ECO:0007669"/>
    <property type="project" value="UniProtKB-SubCell"/>
</dbReference>
<evidence type="ECO:0000256" key="10">
    <source>
        <dbReference type="ARBA" id="ARBA00029667"/>
    </source>
</evidence>
<dbReference type="PROSITE" id="PS50102">
    <property type="entry name" value="RRM"/>
    <property type="match status" value="1"/>
</dbReference>
<dbReference type="Proteomes" id="UP000281406">
    <property type="component" value="Unassembled WGS sequence"/>
</dbReference>
<keyword evidence="15" id="KW-1185">Reference proteome</keyword>
<name>A0A3N0YU97_ANAGA</name>